<dbReference type="InterPro" id="IPR058245">
    <property type="entry name" value="NreC/VraR/RcsB-like_REC"/>
</dbReference>
<dbReference type="Gene3D" id="3.40.50.2300">
    <property type="match status" value="1"/>
</dbReference>
<keyword evidence="9" id="KW-1185">Reference proteome</keyword>
<comment type="caution">
    <text evidence="8">The sequence shown here is derived from an EMBL/GenBank/DDBJ whole genome shotgun (WGS) entry which is preliminary data.</text>
</comment>
<dbReference type="InterPro" id="IPR011006">
    <property type="entry name" value="CheY-like_superfamily"/>
</dbReference>
<feature type="domain" description="Response regulatory" evidence="7">
    <location>
        <begin position="3"/>
        <end position="123"/>
    </location>
</feature>
<dbReference type="SUPFAM" id="SSF52172">
    <property type="entry name" value="CheY-like"/>
    <property type="match status" value="1"/>
</dbReference>
<evidence type="ECO:0000256" key="3">
    <source>
        <dbReference type="ARBA" id="ARBA00023125"/>
    </source>
</evidence>
<dbReference type="Pfam" id="PF00196">
    <property type="entry name" value="GerE"/>
    <property type="match status" value="1"/>
</dbReference>
<dbReference type="InterPro" id="IPR001789">
    <property type="entry name" value="Sig_transdc_resp-reg_receiver"/>
</dbReference>
<evidence type="ECO:0000256" key="2">
    <source>
        <dbReference type="ARBA" id="ARBA00023015"/>
    </source>
</evidence>
<accession>A0ABP9PHH1</accession>
<dbReference type="PROSITE" id="PS50043">
    <property type="entry name" value="HTH_LUXR_2"/>
    <property type="match status" value="1"/>
</dbReference>
<proteinExistence type="predicted"/>
<feature type="domain" description="HTH luxR-type" evidence="6">
    <location>
        <begin position="150"/>
        <end position="215"/>
    </location>
</feature>
<evidence type="ECO:0000313" key="8">
    <source>
        <dbReference type="EMBL" id="GAA5145803.1"/>
    </source>
</evidence>
<dbReference type="PANTHER" id="PTHR43214:SF24">
    <property type="entry name" value="TRANSCRIPTIONAL REGULATORY PROTEIN NARL-RELATED"/>
    <property type="match status" value="1"/>
</dbReference>
<dbReference type="SMART" id="SM00421">
    <property type="entry name" value="HTH_LUXR"/>
    <property type="match status" value="1"/>
</dbReference>
<evidence type="ECO:0000259" key="7">
    <source>
        <dbReference type="PROSITE" id="PS50110"/>
    </source>
</evidence>
<dbReference type="InterPro" id="IPR000792">
    <property type="entry name" value="Tscrpt_reg_LuxR_C"/>
</dbReference>
<dbReference type="RefSeq" id="WP_345456602.1">
    <property type="nucleotide sequence ID" value="NZ_BAABKG010000002.1"/>
</dbReference>
<keyword evidence="3" id="KW-0238">DNA-binding</keyword>
<keyword evidence="4" id="KW-0804">Transcription</keyword>
<dbReference type="PROSITE" id="PS50110">
    <property type="entry name" value="RESPONSE_REGULATORY"/>
    <property type="match status" value="1"/>
</dbReference>
<dbReference type="InterPro" id="IPR039420">
    <property type="entry name" value="WalR-like"/>
</dbReference>
<dbReference type="Pfam" id="PF00072">
    <property type="entry name" value="Response_reg"/>
    <property type="match status" value="1"/>
</dbReference>
<keyword evidence="2" id="KW-0805">Transcription regulation</keyword>
<dbReference type="EMBL" id="BAABKG010000002">
    <property type="protein sequence ID" value="GAA5145803.1"/>
    <property type="molecule type" value="Genomic_DNA"/>
</dbReference>
<dbReference type="SMART" id="SM00448">
    <property type="entry name" value="REC"/>
    <property type="match status" value="1"/>
</dbReference>
<sequence length="219" mass="23217">MIRVLVVDDHALFRAGMLAVLGDLPDLEVVGEAASGEEALAAVSGLGAERRPDVVLMDLRMPGIGGLAATARLTEKHPDVKVVVLTMSEDADSVFAALRAGARGYLLKESGGDDVLRVVEGVARGEAVFGPKVAEQVVRFFSTAAVGQAAAEAFPDLTAREREVLDLMARGLDNASIARRLFLSEKTVRNRVSDILTKLRARTRAEAVVRARDAGIGES</sequence>
<evidence type="ECO:0000256" key="5">
    <source>
        <dbReference type="PROSITE-ProRule" id="PRU00169"/>
    </source>
</evidence>
<dbReference type="SUPFAM" id="SSF46894">
    <property type="entry name" value="C-terminal effector domain of the bipartite response regulators"/>
    <property type="match status" value="1"/>
</dbReference>
<protein>
    <submittedName>
        <fullName evidence="8">Response regulator transcription factor</fullName>
    </submittedName>
</protein>
<dbReference type="PANTHER" id="PTHR43214">
    <property type="entry name" value="TWO-COMPONENT RESPONSE REGULATOR"/>
    <property type="match status" value="1"/>
</dbReference>
<dbReference type="PRINTS" id="PR00038">
    <property type="entry name" value="HTHLUXR"/>
</dbReference>
<dbReference type="Proteomes" id="UP001500221">
    <property type="component" value="Unassembled WGS sequence"/>
</dbReference>
<feature type="modified residue" description="4-aspartylphosphate" evidence="5">
    <location>
        <position position="58"/>
    </location>
</feature>
<evidence type="ECO:0000259" key="6">
    <source>
        <dbReference type="PROSITE" id="PS50043"/>
    </source>
</evidence>
<reference evidence="9" key="1">
    <citation type="journal article" date="2019" name="Int. J. Syst. Evol. Microbiol.">
        <title>The Global Catalogue of Microorganisms (GCM) 10K type strain sequencing project: providing services to taxonomists for standard genome sequencing and annotation.</title>
        <authorList>
            <consortium name="The Broad Institute Genomics Platform"/>
            <consortium name="The Broad Institute Genome Sequencing Center for Infectious Disease"/>
            <person name="Wu L."/>
            <person name="Ma J."/>
        </authorList>
    </citation>
    <scope>NUCLEOTIDE SEQUENCE [LARGE SCALE GENOMIC DNA]</scope>
    <source>
        <strain evidence="9">JCM 18459</strain>
    </source>
</reference>
<evidence type="ECO:0000256" key="4">
    <source>
        <dbReference type="ARBA" id="ARBA00023163"/>
    </source>
</evidence>
<evidence type="ECO:0000256" key="1">
    <source>
        <dbReference type="ARBA" id="ARBA00022553"/>
    </source>
</evidence>
<gene>
    <name evidence="8" type="ORF">GCM10023340_15730</name>
</gene>
<dbReference type="InterPro" id="IPR016032">
    <property type="entry name" value="Sig_transdc_resp-reg_C-effctor"/>
</dbReference>
<name>A0ABP9PHH1_9ACTN</name>
<dbReference type="CDD" id="cd17535">
    <property type="entry name" value="REC_NarL-like"/>
    <property type="match status" value="1"/>
</dbReference>
<dbReference type="CDD" id="cd06170">
    <property type="entry name" value="LuxR_C_like"/>
    <property type="match status" value="1"/>
</dbReference>
<keyword evidence="1 5" id="KW-0597">Phosphoprotein</keyword>
<evidence type="ECO:0000313" key="9">
    <source>
        <dbReference type="Proteomes" id="UP001500221"/>
    </source>
</evidence>
<organism evidence="8 9">
    <name type="scientific">Nocardioides marinquilinus</name>
    <dbReference type="NCBI Taxonomy" id="1210400"/>
    <lineage>
        <taxon>Bacteria</taxon>
        <taxon>Bacillati</taxon>
        <taxon>Actinomycetota</taxon>
        <taxon>Actinomycetes</taxon>
        <taxon>Propionibacteriales</taxon>
        <taxon>Nocardioidaceae</taxon>
        <taxon>Nocardioides</taxon>
    </lineage>
</organism>